<dbReference type="Gene3D" id="1.10.510.10">
    <property type="entry name" value="Transferase(Phosphotransferase) domain 1"/>
    <property type="match status" value="1"/>
</dbReference>
<dbReference type="PANTHER" id="PTHR44329">
    <property type="entry name" value="SERINE/THREONINE-PROTEIN KINASE TNNI3K-RELATED"/>
    <property type="match status" value="1"/>
</dbReference>
<keyword evidence="13" id="KW-0418">Kinase</keyword>
<keyword evidence="6 8" id="KW-0472">Membrane</keyword>
<evidence type="ECO:0000259" key="10">
    <source>
        <dbReference type="PROSITE" id="PS50011"/>
    </source>
</evidence>
<dbReference type="InterPro" id="IPR000203">
    <property type="entry name" value="GPS"/>
</dbReference>
<dbReference type="InParanoid" id="A0A2P6NGW0"/>
<sequence>MLSGQFWWHRARLRANAQKGMNFFLLSSLILFVAAFDNPSVNNTSPFFSGYTAIYNQVQGSSSDQVNTADSIPLVSPNGQWKLSFSNDSVAQVTHYLEPSIWRWKAIDTATAADSYRRFVCQNDGNLVIYDSKSSVIWAKGGTLDSTSYNLTLDNDGRIIEYNQAKNIVWWKSSTITSIEAPQLTTDGGDIILLGDYYNPIQSATFRDSSISIQSATSNATVVTIPPGNGLNLSLILSDNDNTAVQIYFSYPTPTFNITVEGQFIRVDGTNAGSSAVLCLYVNSTLTVTVQLSGAQFNRTFLVPIFIPSSLMHVSLIWTGYPSFNSPSFRYTSPLDSINSTSVSNLFSTIENITSQGLAQSDTFSIQAQNISIFAAVVHQNASDFSGDIGGKNGTSFVLPSSIISSLADGRNNTRVTVILSTIPNNPFPVVDKWSTIGGLVGLSLYVNDTYANVMNATTPIRIVIPFSSEENVTADVQCLFWVQVTSSWSNEGCDTQLGYDNVTCLCNHLTNFTLGRPRIVATTQDPSGNTIVVTGDVPQAPTDSGGFNKMYLIAVAGVVPILLVGILVAVFMARRKKRETSSEFRLDVLNDVETKHEIGRGRKTVVYLGKKSGTTDVAVKKAKDKEKVKELVEEGGRLKNIHHPNILMYLGMYTEGSLTCLVINYMEQRTLRHVLSQGNKFHNDQIQNMMKQIASAMIYLHENNIVHGRLCPHKVYVSSVSSVKLSAFGAESVHDTPEYMKKYMAAEVMKNNQLTKEGDIYSYGVILDEVMSHRKMNGALLSDHGKVIVFSLLLTNKSTEKKAQSRISMRVVGTRLHNKGEEEDTSSASIIASYINRDAYGVVEI</sequence>
<dbReference type="Pfam" id="PF01825">
    <property type="entry name" value="GPS"/>
    <property type="match status" value="1"/>
</dbReference>
<proteinExistence type="predicted"/>
<dbReference type="GO" id="GO:0004674">
    <property type="term" value="F:protein serine/threonine kinase activity"/>
    <property type="evidence" value="ECO:0007669"/>
    <property type="project" value="TreeGrafter"/>
</dbReference>
<dbReference type="InterPro" id="IPR036426">
    <property type="entry name" value="Bulb-type_lectin_dom_sf"/>
</dbReference>
<dbReference type="PROSITE" id="PS50927">
    <property type="entry name" value="BULB_LECTIN"/>
    <property type="match status" value="1"/>
</dbReference>
<evidence type="ECO:0000313" key="14">
    <source>
        <dbReference type="Proteomes" id="UP000241769"/>
    </source>
</evidence>
<keyword evidence="9" id="KW-0732">Signal</keyword>
<comment type="caution">
    <text evidence="13">The sequence shown here is derived from an EMBL/GenBank/DDBJ whole genome shotgun (WGS) entry which is preliminary data.</text>
</comment>
<dbReference type="SUPFAM" id="SSF56112">
    <property type="entry name" value="Protein kinase-like (PK-like)"/>
    <property type="match status" value="1"/>
</dbReference>
<reference evidence="13 14" key="1">
    <citation type="journal article" date="2018" name="Genome Biol. Evol.">
        <title>Multiple Roots of Fruiting Body Formation in Amoebozoa.</title>
        <authorList>
            <person name="Hillmann F."/>
            <person name="Forbes G."/>
            <person name="Novohradska S."/>
            <person name="Ferling I."/>
            <person name="Riege K."/>
            <person name="Groth M."/>
            <person name="Westermann M."/>
            <person name="Marz M."/>
            <person name="Spaller T."/>
            <person name="Winckler T."/>
            <person name="Schaap P."/>
            <person name="Glockner G."/>
        </authorList>
    </citation>
    <scope>NUCLEOTIDE SEQUENCE [LARGE SCALE GENOMIC DNA]</scope>
    <source>
        <strain evidence="13 14">Jena</strain>
    </source>
</reference>
<evidence type="ECO:0000259" key="12">
    <source>
        <dbReference type="PROSITE" id="PS50927"/>
    </source>
</evidence>
<protein>
    <submittedName>
        <fullName evidence="13">Tyrosine-protein kinase ITK/TSK</fullName>
    </submittedName>
</protein>
<dbReference type="Gene3D" id="2.90.10.10">
    <property type="entry name" value="Bulb-type lectin domain"/>
    <property type="match status" value="1"/>
</dbReference>
<gene>
    <name evidence="13" type="ORF">PROFUN_09349</name>
</gene>
<evidence type="ECO:0000256" key="6">
    <source>
        <dbReference type="ARBA" id="ARBA00023136"/>
    </source>
</evidence>
<dbReference type="GO" id="GO:0016020">
    <property type="term" value="C:membrane"/>
    <property type="evidence" value="ECO:0007669"/>
    <property type="project" value="UniProtKB-SubCell"/>
</dbReference>
<evidence type="ECO:0000256" key="3">
    <source>
        <dbReference type="ARBA" id="ARBA00022741"/>
    </source>
</evidence>
<evidence type="ECO:0000259" key="11">
    <source>
        <dbReference type="PROSITE" id="PS50221"/>
    </source>
</evidence>
<name>A0A2P6NGW0_9EUKA</name>
<dbReference type="InterPro" id="IPR000719">
    <property type="entry name" value="Prot_kinase_dom"/>
</dbReference>
<evidence type="ECO:0000256" key="9">
    <source>
        <dbReference type="SAM" id="SignalP"/>
    </source>
</evidence>
<feature type="transmembrane region" description="Helical" evidence="8">
    <location>
        <begin position="551"/>
        <end position="574"/>
    </location>
</feature>
<feature type="chain" id="PRO_5015152999" evidence="9">
    <location>
        <begin position="36"/>
        <end position="846"/>
    </location>
</feature>
<evidence type="ECO:0000256" key="7">
    <source>
        <dbReference type="ARBA" id="ARBA00023157"/>
    </source>
</evidence>
<evidence type="ECO:0000256" key="5">
    <source>
        <dbReference type="ARBA" id="ARBA00022989"/>
    </source>
</evidence>
<keyword evidence="5 8" id="KW-1133">Transmembrane helix</keyword>
<keyword evidence="3" id="KW-0547">Nucleotide-binding</keyword>
<evidence type="ECO:0000256" key="8">
    <source>
        <dbReference type="SAM" id="Phobius"/>
    </source>
</evidence>
<evidence type="ECO:0000256" key="1">
    <source>
        <dbReference type="ARBA" id="ARBA00004370"/>
    </source>
</evidence>
<keyword evidence="2 8" id="KW-0812">Transmembrane</keyword>
<keyword evidence="13" id="KW-0808">Transferase</keyword>
<evidence type="ECO:0000256" key="2">
    <source>
        <dbReference type="ARBA" id="ARBA00022692"/>
    </source>
</evidence>
<dbReference type="EMBL" id="MDYQ01000087">
    <property type="protein sequence ID" value="PRP83185.1"/>
    <property type="molecule type" value="Genomic_DNA"/>
</dbReference>
<dbReference type="Pfam" id="PF07714">
    <property type="entry name" value="PK_Tyr_Ser-Thr"/>
    <property type="match status" value="1"/>
</dbReference>
<feature type="signal peptide" evidence="9">
    <location>
        <begin position="1"/>
        <end position="35"/>
    </location>
</feature>
<dbReference type="Proteomes" id="UP000241769">
    <property type="component" value="Unassembled WGS sequence"/>
</dbReference>
<evidence type="ECO:0000256" key="4">
    <source>
        <dbReference type="ARBA" id="ARBA00022840"/>
    </source>
</evidence>
<evidence type="ECO:0000313" key="13">
    <source>
        <dbReference type="EMBL" id="PRP83185.1"/>
    </source>
</evidence>
<feature type="domain" description="GAIN-B" evidence="11">
    <location>
        <begin position="362"/>
        <end position="523"/>
    </location>
</feature>
<feature type="domain" description="Bulb-type lectin" evidence="12">
    <location>
        <begin position="59"/>
        <end position="174"/>
    </location>
</feature>
<keyword evidence="7" id="KW-1015">Disulfide bond</keyword>
<dbReference type="AlphaFoldDB" id="A0A2P6NGW0"/>
<dbReference type="SUPFAM" id="SSF51110">
    <property type="entry name" value="alpha-D-mannose-specific plant lectins"/>
    <property type="match status" value="1"/>
</dbReference>
<dbReference type="PROSITE" id="PS50221">
    <property type="entry name" value="GAIN_B"/>
    <property type="match status" value="1"/>
</dbReference>
<dbReference type="PROSITE" id="PS50011">
    <property type="entry name" value="PROTEIN_KINASE_DOM"/>
    <property type="match status" value="1"/>
</dbReference>
<keyword evidence="14" id="KW-1185">Reference proteome</keyword>
<dbReference type="InterPro" id="IPR011009">
    <property type="entry name" value="Kinase-like_dom_sf"/>
</dbReference>
<dbReference type="GO" id="GO:0005524">
    <property type="term" value="F:ATP binding"/>
    <property type="evidence" value="ECO:0007669"/>
    <property type="project" value="UniProtKB-KW"/>
</dbReference>
<organism evidence="13 14">
    <name type="scientific">Planoprotostelium fungivorum</name>
    <dbReference type="NCBI Taxonomy" id="1890364"/>
    <lineage>
        <taxon>Eukaryota</taxon>
        <taxon>Amoebozoa</taxon>
        <taxon>Evosea</taxon>
        <taxon>Variosea</taxon>
        <taxon>Cavosteliida</taxon>
        <taxon>Cavosteliaceae</taxon>
        <taxon>Planoprotostelium</taxon>
    </lineage>
</organism>
<dbReference type="InterPro" id="IPR046338">
    <property type="entry name" value="GAIN_dom_sf"/>
</dbReference>
<dbReference type="InterPro" id="IPR057244">
    <property type="entry name" value="GAIN_B"/>
</dbReference>
<keyword evidence="4" id="KW-0067">ATP-binding</keyword>
<dbReference type="OrthoDB" id="1884773at2759"/>
<comment type="subcellular location">
    <subcellularLocation>
        <location evidence="1">Membrane</location>
    </subcellularLocation>
</comment>
<dbReference type="InterPro" id="IPR001480">
    <property type="entry name" value="Bulb-type_lectin_dom"/>
</dbReference>
<accession>A0A2P6NGW0</accession>
<dbReference type="InterPro" id="IPR001245">
    <property type="entry name" value="Ser-Thr/Tyr_kinase_cat_dom"/>
</dbReference>
<dbReference type="Gene3D" id="2.60.220.50">
    <property type="match status" value="1"/>
</dbReference>
<feature type="domain" description="Protein kinase" evidence="10">
    <location>
        <begin position="593"/>
        <end position="846"/>
    </location>
</feature>
<dbReference type="InterPro" id="IPR051681">
    <property type="entry name" value="Ser/Thr_Kinases-Pseudokinases"/>
</dbReference>